<organism evidence="2">
    <name type="scientific">viral metagenome</name>
    <dbReference type="NCBI Taxonomy" id="1070528"/>
    <lineage>
        <taxon>unclassified sequences</taxon>
        <taxon>metagenomes</taxon>
        <taxon>organismal metagenomes</taxon>
    </lineage>
</organism>
<dbReference type="EMBL" id="MN740763">
    <property type="protein sequence ID" value="QHS82225.1"/>
    <property type="molecule type" value="Genomic_DNA"/>
</dbReference>
<name>A0A6C0ASI2_9ZZZZ</name>
<evidence type="ECO:0000256" key="1">
    <source>
        <dbReference type="SAM" id="Phobius"/>
    </source>
</evidence>
<keyword evidence="1" id="KW-0472">Membrane</keyword>
<feature type="transmembrane region" description="Helical" evidence="1">
    <location>
        <begin position="54"/>
        <end position="79"/>
    </location>
</feature>
<evidence type="ECO:0008006" key="3">
    <source>
        <dbReference type="Google" id="ProtNLM"/>
    </source>
</evidence>
<accession>A0A6C0ASI2</accession>
<proteinExistence type="predicted"/>
<keyword evidence="1" id="KW-1133">Transmembrane helix</keyword>
<protein>
    <recommendedName>
        <fullName evidence="3">EamA domain-containing protein</fullName>
    </recommendedName>
</protein>
<keyword evidence="1" id="KW-0812">Transmembrane</keyword>
<dbReference type="AlphaFoldDB" id="A0A6C0ASI2"/>
<feature type="transmembrane region" description="Helical" evidence="1">
    <location>
        <begin position="85"/>
        <end position="105"/>
    </location>
</feature>
<feature type="transmembrane region" description="Helical" evidence="1">
    <location>
        <begin position="28"/>
        <end position="47"/>
    </location>
</feature>
<dbReference type="InterPro" id="IPR037185">
    <property type="entry name" value="EmrE-like"/>
</dbReference>
<dbReference type="SUPFAM" id="SSF103481">
    <property type="entry name" value="Multidrug resistance efflux transporter EmrE"/>
    <property type="match status" value="1"/>
</dbReference>
<sequence length="120" mass="13397">MSYIDIGLLSLAEIVGDFGYKEFANKGGLYNFSIGTFGYISVIYCLIKSLQGSSVLLVNAAWDGISALIESIAAILILGEKFHDPWRYLGIIFIIIGLFFLKLPVVNEHKFIFPKFILNK</sequence>
<reference evidence="2" key="1">
    <citation type="journal article" date="2020" name="Nature">
        <title>Giant virus diversity and host interactions through global metagenomics.</title>
        <authorList>
            <person name="Schulz F."/>
            <person name="Roux S."/>
            <person name="Paez-Espino D."/>
            <person name="Jungbluth S."/>
            <person name="Walsh D.A."/>
            <person name="Denef V.J."/>
            <person name="McMahon K.D."/>
            <person name="Konstantinidis K.T."/>
            <person name="Eloe-Fadrosh E.A."/>
            <person name="Kyrpides N.C."/>
            <person name="Woyke T."/>
        </authorList>
    </citation>
    <scope>NUCLEOTIDE SEQUENCE</scope>
    <source>
        <strain evidence="2">GVMAG-S-1101165-79</strain>
    </source>
</reference>
<evidence type="ECO:0000313" key="2">
    <source>
        <dbReference type="EMBL" id="QHS82225.1"/>
    </source>
</evidence>
<dbReference type="Gene3D" id="1.10.3730.20">
    <property type="match status" value="1"/>
</dbReference>